<organism evidence="3 4">
    <name type="scientific">Angomonas deanei</name>
    <dbReference type="NCBI Taxonomy" id="59799"/>
    <lineage>
        <taxon>Eukaryota</taxon>
        <taxon>Discoba</taxon>
        <taxon>Euglenozoa</taxon>
        <taxon>Kinetoplastea</taxon>
        <taxon>Metakinetoplastina</taxon>
        <taxon>Trypanosomatida</taxon>
        <taxon>Trypanosomatidae</taxon>
        <taxon>Strigomonadinae</taxon>
        <taxon>Angomonas</taxon>
    </lineage>
</organism>
<accession>S9WU83</accession>
<keyword evidence="4" id="KW-1185">Reference proteome</keyword>
<evidence type="ECO:0000256" key="2">
    <source>
        <dbReference type="SAM" id="Phobius"/>
    </source>
</evidence>
<feature type="transmembrane region" description="Helical" evidence="2">
    <location>
        <begin position="315"/>
        <end position="333"/>
    </location>
</feature>
<feature type="transmembrane region" description="Helical" evidence="2">
    <location>
        <begin position="354"/>
        <end position="372"/>
    </location>
</feature>
<dbReference type="AlphaFoldDB" id="S9WU83"/>
<feature type="compositionally biased region" description="Polar residues" evidence="1">
    <location>
        <begin position="37"/>
        <end position="48"/>
    </location>
</feature>
<feature type="transmembrane region" description="Helical" evidence="2">
    <location>
        <begin position="378"/>
        <end position="401"/>
    </location>
</feature>
<feature type="compositionally biased region" description="Polar residues" evidence="1">
    <location>
        <begin position="9"/>
        <end position="28"/>
    </location>
</feature>
<proteinExistence type="predicted"/>
<dbReference type="EMBL" id="LR877159">
    <property type="protein sequence ID" value="CAD2219776.1"/>
    <property type="molecule type" value="Genomic_DNA"/>
</dbReference>
<keyword evidence="2" id="KW-1133">Transmembrane helix</keyword>
<keyword evidence="2" id="KW-0472">Membrane</keyword>
<evidence type="ECO:0000313" key="4">
    <source>
        <dbReference type="Proteomes" id="UP000515908"/>
    </source>
</evidence>
<protein>
    <submittedName>
        <fullName evidence="3">Uncharacterized protein</fullName>
    </submittedName>
</protein>
<dbReference type="OrthoDB" id="277172at2759"/>
<dbReference type="Proteomes" id="UP000515908">
    <property type="component" value="Chromosome 15"/>
</dbReference>
<reference evidence="3 4" key="1">
    <citation type="submission" date="2020-08" db="EMBL/GenBank/DDBJ databases">
        <authorList>
            <person name="Newling K."/>
            <person name="Davey J."/>
            <person name="Forrester S."/>
        </authorList>
    </citation>
    <scope>NUCLEOTIDE SEQUENCE [LARGE SCALE GENOMIC DNA]</scope>
    <source>
        <strain evidence="4">Crithidia deanei Carvalho (ATCC PRA-265)</strain>
    </source>
</reference>
<dbReference type="VEuPathDB" id="TriTrypDB:ADEAN_000728500"/>
<feature type="region of interest" description="Disordered" evidence="1">
    <location>
        <begin position="1"/>
        <end position="54"/>
    </location>
</feature>
<sequence length="448" mass="49108">MTSVKENDVSTVGSSPTGYDPDSLSSKIAQMLGGGPQTATKGVTTFESSAGGGGDAEVRLGGINSLLSIVKFYKEENRRPDSFIKMSSGTLHTRAPVWMEDKNVSIDGSVIPEDVIKGNKQHWSVKYRKELLLGEVIQDVRKQKRFENKHDVIGFVSKVRRWAGYAEPLDEKYAEETLNARFTIEEEARRLAKEQEGTVDRSEEEFGMLREGGTEPASLSTAWKVLVTTAETGRPLAKVAQEYRPRVDFYGIDPFLSSAPSLMWFSTKCGIGIGLIQGTLKTIQAVNVDVQFLKASGVGLLSVLNMAVFASVVKWGGNALLFSGAFCIGDRAAKFIKRATLPAHDANTRSTSNYIAGFACAGSTVGIMPWWVLSDTMLAIRMATSGMVLGAGLGLVVGLTIQHLVSTNLGRLDVTVRQLRRYEALMLRERRWAAAQMELDRDAQPIWW</sequence>
<gene>
    <name evidence="3" type="ORF">ADEAN_000728500</name>
</gene>
<name>S9WU83_9TRYP</name>
<keyword evidence="2" id="KW-0812">Transmembrane</keyword>
<evidence type="ECO:0000256" key="1">
    <source>
        <dbReference type="SAM" id="MobiDB-lite"/>
    </source>
</evidence>
<evidence type="ECO:0000313" key="3">
    <source>
        <dbReference type="EMBL" id="CAD2219776.1"/>
    </source>
</evidence>